<dbReference type="GO" id="GO:0042970">
    <property type="term" value="F:homoserine transmembrane transporter activity"/>
    <property type="evidence" value="ECO:0007669"/>
    <property type="project" value="TreeGrafter"/>
</dbReference>
<evidence type="ECO:0000256" key="4">
    <source>
        <dbReference type="ARBA" id="ARBA00022692"/>
    </source>
</evidence>
<sequence length="208" mass="22722">MQIGIEFLLTSFIVIISPGTGAIYTIVMGLSRGVALSLLAAVGCNLGIIPHMLAAITGLAAIFYSSEMAFTVIKYAGVLWLLYMAWNIIKEKSTLQPDDCEVTQSGVKVILHAIFINLLNPKLSLFFLAFLPQFIQTTSTAPATDMLILSLIFMLMTLLVFMLYGAFSSFMRRKVLNHPTILSGLRILFSCGFVSLAVNLFLTQQGLG</sequence>
<evidence type="ECO:0000256" key="1">
    <source>
        <dbReference type="ARBA" id="ARBA00004651"/>
    </source>
</evidence>
<keyword evidence="9" id="KW-1185">Reference proteome</keyword>
<keyword evidence="5 7" id="KW-1133">Transmembrane helix</keyword>
<dbReference type="InterPro" id="IPR001123">
    <property type="entry name" value="LeuE-type"/>
</dbReference>
<reference evidence="8 9" key="1">
    <citation type="submission" date="2019-10" db="EMBL/GenBank/DDBJ databases">
        <title>Characterization of a new Citrobacter species.</title>
        <authorList>
            <person name="Goncalves Ribeiro T."/>
            <person name="Izdebski R."/>
            <person name="Urbanowicz P."/>
            <person name="Carmeli Y."/>
            <person name="Gniadkowski M."/>
            <person name="Peixe L."/>
        </authorList>
    </citation>
    <scope>NUCLEOTIDE SEQUENCE [LARGE SCALE GENOMIC DNA]</scope>
    <source>
        <strain evidence="8 9">NMI7905_11</strain>
    </source>
</reference>
<evidence type="ECO:0000256" key="2">
    <source>
        <dbReference type="ARBA" id="ARBA00007928"/>
    </source>
</evidence>
<organism evidence="8 9">
    <name type="scientific">Citrobacter telavivensis</name>
    <dbReference type="NCBI Taxonomy" id="2653932"/>
    <lineage>
        <taxon>Bacteria</taxon>
        <taxon>Pseudomonadati</taxon>
        <taxon>Pseudomonadota</taxon>
        <taxon>Gammaproteobacteria</taxon>
        <taxon>Enterobacterales</taxon>
        <taxon>Enterobacteriaceae</taxon>
        <taxon>Citrobacter</taxon>
    </lineage>
</organism>
<feature type="transmembrane region" description="Helical" evidence="7">
    <location>
        <begin position="7"/>
        <end position="27"/>
    </location>
</feature>
<keyword evidence="4 7" id="KW-0812">Transmembrane</keyword>
<evidence type="ECO:0000313" key="8">
    <source>
        <dbReference type="EMBL" id="MPQ51595.1"/>
    </source>
</evidence>
<keyword evidence="6 7" id="KW-0472">Membrane</keyword>
<feature type="transmembrane region" description="Helical" evidence="7">
    <location>
        <begin position="39"/>
        <end position="65"/>
    </location>
</feature>
<evidence type="ECO:0000313" key="9">
    <source>
        <dbReference type="Proteomes" id="UP000475079"/>
    </source>
</evidence>
<dbReference type="RefSeq" id="WP_152404001.1">
    <property type="nucleotide sequence ID" value="NZ_WHIY01000007.1"/>
</dbReference>
<evidence type="ECO:0000256" key="7">
    <source>
        <dbReference type="SAM" id="Phobius"/>
    </source>
</evidence>
<dbReference type="Pfam" id="PF01810">
    <property type="entry name" value="LysE"/>
    <property type="match status" value="1"/>
</dbReference>
<evidence type="ECO:0000256" key="3">
    <source>
        <dbReference type="ARBA" id="ARBA00022475"/>
    </source>
</evidence>
<gene>
    <name evidence="8" type="ORF">GBB84_11820</name>
</gene>
<dbReference type="PANTHER" id="PTHR30086:SF14">
    <property type="entry name" value="HOMOSERINE_HOMOSERINE LACTONE EFFLUX PROTEIN"/>
    <property type="match status" value="1"/>
</dbReference>
<dbReference type="EMBL" id="WHIY01000007">
    <property type="protein sequence ID" value="MPQ51595.1"/>
    <property type="molecule type" value="Genomic_DNA"/>
</dbReference>
<dbReference type="AlphaFoldDB" id="A0A6L5E9Y6"/>
<feature type="transmembrane region" description="Helical" evidence="7">
    <location>
        <begin position="109"/>
        <end position="131"/>
    </location>
</feature>
<comment type="subcellular location">
    <subcellularLocation>
        <location evidence="1">Cell membrane</location>
        <topology evidence="1">Multi-pass membrane protein</topology>
    </subcellularLocation>
</comment>
<accession>A0A6L5E9Y6</accession>
<dbReference type="GO" id="GO:0005886">
    <property type="term" value="C:plasma membrane"/>
    <property type="evidence" value="ECO:0007669"/>
    <property type="project" value="UniProtKB-SubCell"/>
</dbReference>
<name>A0A6L5E9Y6_9ENTR</name>
<evidence type="ECO:0000256" key="5">
    <source>
        <dbReference type="ARBA" id="ARBA00022989"/>
    </source>
</evidence>
<comment type="caution">
    <text evidence="8">The sequence shown here is derived from an EMBL/GenBank/DDBJ whole genome shotgun (WGS) entry which is preliminary data.</text>
</comment>
<comment type="similarity">
    <text evidence="2">Belongs to the Rht family.</text>
</comment>
<dbReference type="PANTHER" id="PTHR30086">
    <property type="entry name" value="ARGININE EXPORTER PROTEIN ARGO"/>
    <property type="match status" value="1"/>
</dbReference>
<keyword evidence="3" id="KW-1003">Cell membrane</keyword>
<feature type="transmembrane region" description="Helical" evidence="7">
    <location>
        <begin position="184"/>
        <end position="202"/>
    </location>
</feature>
<protein>
    <submittedName>
        <fullName evidence="8">LysE family translocator</fullName>
    </submittedName>
</protein>
<dbReference type="Proteomes" id="UP000475079">
    <property type="component" value="Unassembled WGS sequence"/>
</dbReference>
<proteinExistence type="inferred from homology"/>
<feature type="transmembrane region" description="Helical" evidence="7">
    <location>
        <begin position="72"/>
        <end position="89"/>
    </location>
</feature>
<evidence type="ECO:0000256" key="6">
    <source>
        <dbReference type="ARBA" id="ARBA00023136"/>
    </source>
</evidence>
<feature type="transmembrane region" description="Helical" evidence="7">
    <location>
        <begin position="143"/>
        <end position="164"/>
    </location>
</feature>